<protein>
    <recommendedName>
        <fullName evidence="1">non-specific serine/threonine protein kinase</fullName>
        <ecNumber evidence="1">2.7.11.1</ecNumber>
    </recommendedName>
</protein>
<evidence type="ECO:0000256" key="7">
    <source>
        <dbReference type="ARBA" id="ARBA00047899"/>
    </source>
</evidence>
<proteinExistence type="predicted"/>
<dbReference type="InterPro" id="IPR011009">
    <property type="entry name" value="Kinase-like_dom_sf"/>
</dbReference>
<reference evidence="11" key="1">
    <citation type="submission" date="2021-01" db="EMBL/GenBank/DDBJ databases">
        <authorList>
            <person name="Corre E."/>
            <person name="Pelletier E."/>
            <person name="Niang G."/>
            <person name="Scheremetjew M."/>
            <person name="Finn R."/>
            <person name="Kale V."/>
            <person name="Holt S."/>
            <person name="Cochrane G."/>
            <person name="Meng A."/>
            <person name="Brown T."/>
            <person name="Cohen L."/>
        </authorList>
    </citation>
    <scope>NUCLEOTIDE SEQUENCE</scope>
    <source>
        <strain evidence="11">S3</strain>
    </source>
</reference>
<dbReference type="PROSITE" id="PS50011">
    <property type="entry name" value="PROTEIN_KINASE_DOM"/>
    <property type="match status" value="1"/>
</dbReference>
<dbReference type="GO" id="GO:0005524">
    <property type="term" value="F:ATP binding"/>
    <property type="evidence" value="ECO:0007669"/>
    <property type="project" value="UniProtKB-KW"/>
</dbReference>
<evidence type="ECO:0000256" key="2">
    <source>
        <dbReference type="ARBA" id="ARBA00022527"/>
    </source>
</evidence>
<evidence type="ECO:0000313" key="11">
    <source>
        <dbReference type="EMBL" id="CAE0335890.1"/>
    </source>
</evidence>
<dbReference type="InterPro" id="IPR000719">
    <property type="entry name" value="Prot_kinase_dom"/>
</dbReference>
<dbReference type="SMART" id="SM00220">
    <property type="entry name" value="S_TKc"/>
    <property type="match status" value="1"/>
</dbReference>
<dbReference type="GO" id="GO:0004674">
    <property type="term" value="F:protein serine/threonine kinase activity"/>
    <property type="evidence" value="ECO:0007669"/>
    <property type="project" value="UniProtKB-KW"/>
</dbReference>
<keyword evidence="4" id="KW-0547">Nucleotide-binding</keyword>
<comment type="catalytic activity">
    <reaction evidence="7">
        <text>L-threonyl-[protein] + ATP = O-phospho-L-threonyl-[protein] + ADP + H(+)</text>
        <dbReference type="Rhea" id="RHEA:46608"/>
        <dbReference type="Rhea" id="RHEA-COMP:11060"/>
        <dbReference type="Rhea" id="RHEA-COMP:11605"/>
        <dbReference type="ChEBI" id="CHEBI:15378"/>
        <dbReference type="ChEBI" id="CHEBI:30013"/>
        <dbReference type="ChEBI" id="CHEBI:30616"/>
        <dbReference type="ChEBI" id="CHEBI:61977"/>
        <dbReference type="ChEBI" id="CHEBI:456216"/>
        <dbReference type="EC" id="2.7.11.1"/>
    </reaction>
</comment>
<accession>A0A7S3IZI2</accession>
<evidence type="ECO:0000256" key="6">
    <source>
        <dbReference type="ARBA" id="ARBA00022840"/>
    </source>
</evidence>
<sequence>MLIVSELCEGGFTLINMIEYCKNQIPQHVVLSIVGDIARGVQWMHSRGIAHRDLKVENILLKDHRFKLADFGSAEYEKNFLIWDHLRSMETARRHLLVNRNYECFEKNTTLMYRPPEMIDRYLKQDIDDKADIWMLGCIVFTLCFGKHPFMESQQLAILNGQFSMPDEGYSYIEEGARNLIRVLLTTNPAQRPNIDQVVQVIENLKAKVDKEQVLTTAQKELKMLPMLQQASPTKSEPEEEEAKEEDDWATWGKDGGTGGHAEDWGDTWNQKHDPSEPATSKPAEESPPSKESPSLTQTERQEVARALGKERIQFNIMKSQDFQRGGAKKGGGCFSLFG</sequence>
<dbReference type="InterPro" id="IPR008271">
    <property type="entry name" value="Ser/Thr_kinase_AS"/>
</dbReference>
<dbReference type="EMBL" id="HBIH01041084">
    <property type="protein sequence ID" value="CAE0335890.1"/>
    <property type="molecule type" value="Transcribed_RNA"/>
</dbReference>
<dbReference type="PANTHER" id="PTHR22967:SF57">
    <property type="entry name" value="AUXILIN, ISOFORM A-RELATED"/>
    <property type="match status" value="1"/>
</dbReference>
<evidence type="ECO:0000256" key="9">
    <source>
        <dbReference type="SAM" id="MobiDB-lite"/>
    </source>
</evidence>
<dbReference type="EC" id="2.7.11.1" evidence="1"/>
<evidence type="ECO:0000256" key="8">
    <source>
        <dbReference type="ARBA" id="ARBA00048679"/>
    </source>
</evidence>
<keyword evidence="6" id="KW-0067">ATP-binding</keyword>
<evidence type="ECO:0000256" key="3">
    <source>
        <dbReference type="ARBA" id="ARBA00022679"/>
    </source>
</evidence>
<dbReference type="GO" id="GO:0005737">
    <property type="term" value="C:cytoplasm"/>
    <property type="evidence" value="ECO:0007669"/>
    <property type="project" value="TreeGrafter"/>
</dbReference>
<feature type="region of interest" description="Disordered" evidence="9">
    <location>
        <begin position="225"/>
        <end position="303"/>
    </location>
</feature>
<dbReference type="PROSITE" id="PS00108">
    <property type="entry name" value="PROTEIN_KINASE_ST"/>
    <property type="match status" value="1"/>
</dbReference>
<evidence type="ECO:0000256" key="1">
    <source>
        <dbReference type="ARBA" id="ARBA00012513"/>
    </source>
</evidence>
<keyword evidence="3" id="KW-0808">Transferase</keyword>
<dbReference type="SUPFAM" id="SSF56112">
    <property type="entry name" value="Protein kinase-like (PK-like)"/>
    <property type="match status" value="1"/>
</dbReference>
<evidence type="ECO:0000259" key="10">
    <source>
        <dbReference type="PROSITE" id="PS50011"/>
    </source>
</evidence>
<feature type="domain" description="Protein kinase" evidence="10">
    <location>
        <begin position="1"/>
        <end position="205"/>
    </location>
</feature>
<dbReference type="Pfam" id="PF00069">
    <property type="entry name" value="Pkinase"/>
    <property type="match status" value="1"/>
</dbReference>
<dbReference type="PANTHER" id="PTHR22967">
    <property type="entry name" value="SERINE/THREONINE PROTEIN KINASE"/>
    <property type="match status" value="1"/>
</dbReference>
<comment type="catalytic activity">
    <reaction evidence="8">
        <text>L-seryl-[protein] + ATP = O-phospho-L-seryl-[protein] + ADP + H(+)</text>
        <dbReference type="Rhea" id="RHEA:17989"/>
        <dbReference type="Rhea" id="RHEA-COMP:9863"/>
        <dbReference type="Rhea" id="RHEA-COMP:11604"/>
        <dbReference type="ChEBI" id="CHEBI:15378"/>
        <dbReference type="ChEBI" id="CHEBI:29999"/>
        <dbReference type="ChEBI" id="CHEBI:30616"/>
        <dbReference type="ChEBI" id="CHEBI:83421"/>
        <dbReference type="ChEBI" id="CHEBI:456216"/>
        <dbReference type="EC" id="2.7.11.1"/>
    </reaction>
</comment>
<organism evidence="11">
    <name type="scientific">Strombidium inclinatum</name>
    <dbReference type="NCBI Taxonomy" id="197538"/>
    <lineage>
        <taxon>Eukaryota</taxon>
        <taxon>Sar</taxon>
        <taxon>Alveolata</taxon>
        <taxon>Ciliophora</taxon>
        <taxon>Intramacronucleata</taxon>
        <taxon>Spirotrichea</taxon>
        <taxon>Oligotrichia</taxon>
        <taxon>Strombidiidae</taxon>
        <taxon>Strombidium</taxon>
    </lineage>
</organism>
<name>A0A7S3IZI2_9SPIT</name>
<dbReference type="Gene3D" id="1.10.510.10">
    <property type="entry name" value="Transferase(Phosphotransferase) domain 1"/>
    <property type="match status" value="1"/>
</dbReference>
<gene>
    <name evidence="11" type="ORF">SINC0208_LOCUS16529</name>
</gene>
<keyword evidence="5" id="KW-0418">Kinase</keyword>
<feature type="compositionally biased region" description="Acidic residues" evidence="9">
    <location>
        <begin position="238"/>
        <end position="249"/>
    </location>
</feature>
<keyword evidence="2" id="KW-0723">Serine/threonine-protein kinase</keyword>
<dbReference type="AlphaFoldDB" id="A0A7S3IZI2"/>
<evidence type="ECO:0000256" key="5">
    <source>
        <dbReference type="ARBA" id="ARBA00022777"/>
    </source>
</evidence>
<evidence type="ECO:0000256" key="4">
    <source>
        <dbReference type="ARBA" id="ARBA00022741"/>
    </source>
</evidence>